<gene>
    <name evidence="2" type="ORF">SAMN06296416_11271</name>
</gene>
<evidence type="ECO:0000313" key="3">
    <source>
        <dbReference type="Proteomes" id="UP000219374"/>
    </source>
</evidence>
<keyword evidence="1" id="KW-0812">Transmembrane</keyword>
<feature type="transmembrane region" description="Helical" evidence="1">
    <location>
        <begin position="71"/>
        <end position="93"/>
    </location>
</feature>
<dbReference type="EMBL" id="OCND01000012">
    <property type="protein sequence ID" value="SOD57201.1"/>
    <property type="molecule type" value="Genomic_DNA"/>
</dbReference>
<dbReference type="RefSeq" id="WP_097123474.1">
    <property type="nucleotide sequence ID" value="NZ_OCND01000012.1"/>
</dbReference>
<evidence type="ECO:0000313" key="2">
    <source>
        <dbReference type="EMBL" id="SOD57201.1"/>
    </source>
</evidence>
<reference evidence="2 3" key="1">
    <citation type="submission" date="2017-09" db="EMBL/GenBank/DDBJ databases">
        <authorList>
            <person name="Ehlers B."/>
            <person name="Leendertz F.H."/>
        </authorList>
    </citation>
    <scope>NUCLEOTIDE SEQUENCE [LARGE SCALE GENOMIC DNA]</scope>
    <source>
        <strain evidence="2 3">CGMCC 1.10978</strain>
    </source>
</reference>
<dbReference type="OrthoDB" id="281928at2"/>
<keyword evidence="1" id="KW-0472">Membrane</keyword>
<evidence type="ECO:0000256" key="1">
    <source>
        <dbReference type="SAM" id="Phobius"/>
    </source>
</evidence>
<name>A0A286DF24_9GAMM</name>
<keyword evidence="1" id="KW-1133">Transmembrane helix</keyword>
<feature type="transmembrane region" description="Helical" evidence="1">
    <location>
        <begin position="105"/>
        <end position="132"/>
    </location>
</feature>
<protein>
    <submittedName>
        <fullName evidence="2">Uncharacterized protein</fullName>
    </submittedName>
</protein>
<dbReference type="Proteomes" id="UP000219374">
    <property type="component" value="Unassembled WGS sequence"/>
</dbReference>
<proteinExistence type="predicted"/>
<feature type="transmembrane region" description="Helical" evidence="1">
    <location>
        <begin position="21"/>
        <end position="51"/>
    </location>
</feature>
<sequence length="144" mass="15180">MTDSELKQSIVDEEQLRLLSLGYMISAGITGLFSLLGLVYAFMGLVMGSVFSSVTQAGGAAEGAPPAMMGWVFAMFGGLFFLFGAALAVAKFLTGRFLKQRKSPVFCQVVAAVSCLSIPYGTLLGICTFIVLGRRSVAGLFGRS</sequence>
<dbReference type="AlphaFoldDB" id="A0A286DF24"/>
<accession>A0A286DF24</accession>
<keyword evidence="3" id="KW-1185">Reference proteome</keyword>
<organism evidence="2 3">
    <name type="scientific">Pseudoxanthomonas wuyuanensis</name>
    <dbReference type="NCBI Taxonomy" id="1073196"/>
    <lineage>
        <taxon>Bacteria</taxon>
        <taxon>Pseudomonadati</taxon>
        <taxon>Pseudomonadota</taxon>
        <taxon>Gammaproteobacteria</taxon>
        <taxon>Lysobacterales</taxon>
        <taxon>Lysobacteraceae</taxon>
        <taxon>Pseudoxanthomonas</taxon>
    </lineage>
</organism>